<name>A0A409WA64_9AGAR</name>
<comment type="caution">
    <text evidence="1">The sequence shown here is derived from an EMBL/GenBank/DDBJ whole genome shotgun (WGS) entry which is preliminary data.</text>
</comment>
<evidence type="ECO:0000313" key="1">
    <source>
        <dbReference type="EMBL" id="PPQ75394.1"/>
    </source>
</evidence>
<gene>
    <name evidence="1" type="ORF">CVT26_015477</name>
</gene>
<protein>
    <submittedName>
        <fullName evidence="1">Uncharacterized protein</fullName>
    </submittedName>
</protein>
<dbReference type="InParanoid" id="A0A409WA64"/>
<reference evidence="1 2" key="1">
    <citation type="journal article" date="2018" name="Evol. Lett.">
        <title>Horizontal gene cluster transfer increased hallucinogenic mushroom diversity.</title>
        <authorList>
            <person name="Reynolds H.T."/>
            <person name="Vijayakumar V."/>
            <person name="Gluck-Thaler E."/>
            <person name="Korotkin H.B."/>
            <person name="Matheny P.B."/>
            <person name="Slot J.C."/>
        </authorList>
    </citation>
    <scope>NUCLEOTIDE SEQUENCE [LARGE SCALE GENOMIC DNA]</scope>
    <source>
        <strain evidence="1 2">SRW20</strain>
    </source>
</reference>
<keyword evidence="2" id="KW-1185">Reference proteome</keyword>
<organism evidence="1 2">
    <name type="scientific">Gymnopilus dilepis</name>
    <dbReference type="NCBI Taxonomy" id="231916"/>
    <lineage>
        <taxon>Eukaryota</taxon>
        <taxon>Fungi</taxon>
        <taxon>Dikarya</taxon>
        <taxon>Basidiomycota</taxon>
        <taxon>Agaricomycotina</taxon>
        <taxon>Agaricomycetes</taxon>
        <taxon>Agaricomycetidae</taxon>
        <taxon>Agaricales</taxon>
        <taxon>Agaricineae</taxon>
        <taxon>Hymenogastraceae</taxon>
        <taxon>Gymnopilus</taxon>
    </lineage>
</organism>
<evidence type="ECO:0000313" key="2">
    <source>
        <dbReference type="Proteomes" id="UP000284706"/>
    </source>
</evidence>
<sequence length="113" mass="12292">MNFAGPSLPSLAHFANTMRAEAGSPLVFWDSLRYRYDLGVVVGNPPVPQPIQAAVVNVNNAHGSTYVMFVDVICHARRLILVGLLPPSTPSFEADSPLPISRTRLGLWLARPN</sequence>
<proteinExistence type="predicted"/>
<dbReference type="Proteomes" id="UP000284706">
    <property type="component" value="Unassembled WGS sequence"/>
</dbReference>
<dbReference type="AlphaFoldDB" id="A0A409WA64"/>
<accession>A0A409WA64</accession>
<dbReference type="EMBL" id="NHYE01005264">
    <property type="protein sequence ID" value="PPQ75394.1"/>
    <property type="molecule type" value="Genomic_DNA"/>
</dbReference>